<feature type="domain" description="Mediator complex subunit Med13 C-terminal" evidence="10">
    <location>
        <begin position="1051"/>
        <end position="1434"/>
    </location>
</feature>
<accession>A0A183G1M3</accession>
<keyword evidence="7 9" id="KW-0804">Transcription</keyword>
<dbReference type="InterPro" id="IPR041285">
    <property type="entry name" value="MID_MedPIWI"/>
</dbReference>
<keyword evidence="8 9" id="KW-0539">Nucleus</keyword>
<feature type="domain" description="MID" evidence="12">
    <location>
        <begin position="694"/>
        <end position="968"/>
    </location>
</feature>
<evidence type="ECO:0000256" key="9">
    <source>
        <dbReference type="RuleBase" id="RU364134"/>
    </source>
</evidence>
<dbReference type="EMBL" id="UZAH01028697">
    <property type="protein sequence ID" value="VDP01808.1"/>
    <property type="molecule type" value="Genomic_DNA"/>
</dbReference>
<dbReference type="Pfam" id="PF18296">
    <property type="entry name" value="MID_MedPIWI"/>
    <property type="match status" value="1"/>
</dbReference>
<organism evidence="14 15">
    <name type="scientific">Heligmosomoides polygyrus</name>
    <name type="common">Parasitic roundworm</name>
    <dbReference type="NCBI Taxonomy" id="6339"/>
    <lineage>
        <taxon>Eukaryota</taxon>
        <taxon>Metazoa</taxon>
        <taxon>Ecdysozoa</taxon>
        <taxon>Nematoda</taxon>
        <taxon>Chromadorea</taxon>
        <taxon>Rhabditida</taxon>
        <taxon>Rhabditina</taxon>
        <taxon>Rhabditomorpha</taxon>
        <taxon>Strongyloidea</taxon>
        <taxon>Heligmosomidae</taxon>
        <taxon>Heligmosomoides</taxon>
    </lineage>
</organism>
<dbReference type="GO" id="GO:0016592">
    <property type="term" value="C:mediator complex"/>
    <property type="evidence" value="ECO:0007669"/>
    <property type="project" value="InterPro"/>
</dbReference>
<dbReference type="Proteomes" id="UP000050761">
    <property type="component" value="Unassembled WGS sequence"/>
</dbReference>
<keyword evidence="6 9" id="KW-0010">Activator</keyword>
<evidence type="ECO:0000256" key="4">
    <source>
        <dbReference type="ARBA" id="ARBA00022491"/>
    </source>
</evidence>
<reference evidence="15" key="2">
    <citation type="submission" date="2019-09" db="UniProtKB">
        <authorList>
            <consortium name="WormBaseParasite"/>
        </authorList>
    </citation>
    <scope>IDENTIFICATION</scope>
</reference>
<dbReference type="InterPro" id="IPR021643">
    <property type="entry name" value="Mediator_Med13_N"/>
</dbReference>
<comment type="subcellular location">
    <subcellularLocation>
        <location evidence="1 9">Nucleus</location>
    </subcellularLocation>
</comment>
<comment type="subunit">
    <text evidence="9">Component of the Mediator complex.</text>
</comment>
<dbReference type="Pfam" id="PF11597">
    <property type="entry name" value="Med13_N"/>
    <property type="match status" value="1"/>
</dbReference>
<evidence type="ECO:0000259" key="12">
    <source>
        <dbReference type="Pfam" id="PF18296"/>
    </source>
</evidence>
<proteinExistence type="inferred from homology"/>
<keyword evidence="5 9" id="KW-0805">Transcription regulation</keyword>
<evidence type="ECO:0000256" key="5">
    <source>
        <dbReference type="ARBA" id="ARBA00023015"/>
    </source>
</evidence>
<evidence type="ECO:0000313" key="15">
    <source>
        <dbReference type="WBParaSite" id="HPBE_0001511201-mRNA-1"/>
    </source>
</evidence>
<evidence type="ECO:0000256" key="1">
    <source>
        <dbReference type="ARBA" id="ARBA00004123"/>
    </source>
</evidence>
<keyword evidence="14" id="KW-1185">Reference proteome</keyword>
<dbReference type="InterPro" id="IPR051139">
    <property type="entry name" value="Mediator_complx_sub13"/>
</dbReference>
<comment type="similarity">
    <text evidence="2 9">Belongs to the Mediator complex subunit 13 family.</text>
</comment>
<feature type="domain" description="Mediator complex subunit Med13 N-terminal" evidence="11">
    <location>
        <begin position="7"/>
        <end position="233"/>
    </location>
</feature>
<dbReference type="PANTHER" id="PTHR48249:SF3">
    <property type="entry name" value="MEDIATOR OF RNA POLYMERASE II TRANSCRIPTION SUBUNIT 13"/>
    <property type="match status" value="1"/>
</dbReference>
<evidence type="ECO:0000256" key="8">
    <source>
        <dbReference type="ARBA" id="ARBA00023242"/>
    </source>
</evidence>
<sequence length="1446" mass="162154">MAINGGSLEDCFSNVYALTELNGLKWRCFLTPSNSPRGVPIQSDPILKAYGQCLRDGLLCTWRRKPLQMSSQPEPLPLPSFTNEISKELWLFWYSNDPPEKLSINTSHLDADENGVGSAANGINYEVRVLLFQALHTMIERSMAHDGFVRFGRWFTRPLQLPQMKYLHTLPVFSYIMATNVQFFVHGGNTVCMTVNAQRQPPLLRLSKRHLECGRRVQVVVGPWSLHAVLLPMGTEVGRNQPSAEKQWEEWREFVAPLVRDIDEPEEESLVIAHASLTERFSGPVEDGIPRMVPVEIDGIRMLYPSCYVCVTMEDDAACLKEEPEAPAMTPDELISELISLLENCRTLLTYSFQPQTMVAGISYWSQMPTAIPTCRDTILDLHFDSVFDACPICSCNTSIRARELGLYITPPDVLRMPAHVQQAQIGSWSGFALEQANTCTCGFSAVRHRYLSLCSGLFPEDSREATAIEHSVAPVNGLGEVGLQASSQIWFDSTSSTDVNMLDLLRIMCQQHNMGRMVHQIKHFQPQEVGFDVSSNAEYVLSQVDATELMLIGNSAAEMSRSGFSVFSGNRSRNTNQPILQFFHPWGLQVFGELYAEWRGLLSEIGPILERAMRVVRCMPGTPGNIVEGPLTWRALTNKSLPKAAAPGHDEDISLPEPIPYINVAAEKDAIRAAPHVVRHWEHLSLGPIDQPKDVLYLAVVPDNVDICSLAVKYMEQLSQMYERMRLGRHIAMPTGGESRDGCVRVGSRTQTGKYPTETTTLDFLNLVSRYVDNKAFMTKLRVSSSFSAWSRFFLVRVFQLFTQQMEENVLQLVSERDDIFERATYRETLALDWRAKRAAAAAVALAVEQRMAESTWKLRLISAKSTVFAGSAEQGVTVAAPEPPPAEPPLEPEDIPVDEPGTLPHVIVIYVFNPFTWGTEFRSALFTRVATLAVMRAFNTVCLRLPPNRRPQLQLEIIPMEQVTDLLGCLPDYTNDSGASQYLLFPRDLNSVFQNTVMSVYTQPRVLTADCIKSVQARCMTKFGPGSSLLDSLDEWERGGTNVYYKVPSNAYHLAPPPLLYQKHENGRVIQTCPDEQVLYVTYCVTGSDWLCVAVTDSLGRLNDNCLINLRTRIYKYRQQTQILDAMGRLWTYILGVLSMETRNWRLVIGRLGRIGHGEFKAWTYLLNKTALKRHSARLKEVCTACAQMPGCTGTPSILSACLVSTEPEPYLRMFPGFTFNDAYNSFSSFVFSKKVRSALPDDTNVTHIMVFPTIRSILQLGSADQHAVGEDDWDFSDMDIPICMHEIISSLLNPNASFRNAGNSFFSENTADVSMENQPLATGFYVSTAPAADVPDWFWASCPGAKNRTPVHLKSSLHINVPLVHQGDEFLQGKSATGEKQEKESVHPLDSTRTDEVLRHVLETYNALSWLNVDVVSGERRSCLPIHMQALTRLYHSVTRLIM</sequence>
<dbReference type="GO" id="GO:0045944">
    <property type="term" value="P:positive regulation of transcription by RNA polymerase II"/>
    <property type="evidence" value="ECO:0007669"/>
    <property type="project" value="TreeGrafter"/>
</dbReference>
<keyword evidence="4 9" id="KW-0678">Repressor</keyword>
<protein>
    <recommendedName>
        <fullName evidence="3 9">Mediator of RNA polymerase II transcription subunit 13</fullName>
    </recommendedName>
</protein>
<dbReference type="PANTHER" id="PTHR48249">
    <property type="entry name" value="MEDIATOR OF RNA POLYMERASE II TRANSCRIPTION SUBUNIT 13"/>
    <property type="match status" value="1"/>
</dbReference>
<evidence type="ECO:0000256" key="6">
    <source>
        <dbReference type="ARBA" id="ARBA00023159"/>
    </source>
</evidence>
<evidence type="ECO:0000256" key="7">
    <source>
        <dbReference type="ARBA" id="ARBA00023163"/>
    </source>
</evidence>
<evidence type="ECO:0000256" key="2">
    <source>
        <dbReference type="ARBA" id="ARBA00009354"/>
    </source>
</evidence>
<evidence type="ECO:0000259" key="11">
    <source>
        <dbReference type="Pfam" id="PF11597"/>
    </source>
</evidence>
<evidence type="ECO:0000259" key="10">
    <source>
        <dbReference type="Pfam" id="PF06333"/>
    </source>
</evidence>
<accession>A0A3P8AXR6</accession>
<dbReference type="Pfam" id="PF06333">
    <property type="entry name" value="Med13_C"/>
    <property type="match status" value="1"/>
</dbReference>
<reference evidence="13 14" key="1">
    <citation type="submission" date="2018-11" db="EMBL/GenBank/DDBJ databases">
        <authorList>
            <consortium name="Pathogen Informatics"/>
        </authorList>
    </citation>
    <scope>NUCLEOTIDE SEQUENCE [LARGE SCALE GENOMIC DNA]</scope>
</reference>
<comment type="function">
    <text evidence="9">Component of the Mediator complex, a coactivator involved in regulated transcription of nearly all RNA polymerase II-dependent genes. Mediator functions as a bridge to convey information from gene-specific regulatory proteins to the basal RNA polymerase II transcription machinery. Mediator is recruited to promoters by direct interactions with regulatory proteins and serves as a scaffold for the assembly of a functional preinitiation complex with RNA polymerase II and the general transcription factors.</text>
</comment>
<gene>
    <name evidence="13" type="ORF">HPBE_LOCUS15113</name>
</gene>
<evidence type="ECO:0000313" key="13">
    <source>
        <dbReference type="EMBL" id="VDP01808.1"/>
    </source>
</evidence>
<dbReference type="WBParaSite" id="HPBE_0001511201-mRNA-1">
    <property type="protein sequence ID" value="HPBE_0001511201-mRNA-1"/>
    <property type="gene ID" value="HPBE_0001511201"/>
</dbReference>
<dbReference type="InterPro" id="IPR009401">
    <property type="entry name" value="Med13_C"/>
</dbReference>
<evidence type="ECO:0000256" key="3">
    <source>
        <dbReference type="ARBA" id="ARBA00019618"/>
    </source>
</evidence>
<name>A0A183G1M3_HELPZ</name>
<dbReference type="OrthoDB" id="103819at2759"/>
<dbReference type="GO" id="GO:0003713">
    <property type="term" value="F:transcription coactivator activity"/>
    <property type="evidence" value="ECO:0007669"/>
    <property type="project" value="TreeGrafter"/>
</dbReference>
<evidence type="ECO:0000313" key="14">
    <source>
        <dbReference type="Proteomes" id="UP000050761"/>
    </source>
</evidence>